<keyword evidence="1" id="KW-0812">Transmembrane</keyword>
<evidence type="ECO:0000313" key="2">
    <source>
        <dbReference type="EMBL" id="SHJ40060.1"/>
    </source>
</evidence>
<gene>
    <name evidence="2" type="ORF">SAMN02745244_02427</name>
</gene>
<evidence type="ECO:0000313" key="3">
    <source>
        <dbReference type="Proteomes" id="UP000184512"/>
    </source>
</evidence>
<keyword evidence="1" id="KW-0472">Membrane</keyword>
<dbReference type="EMBL" id="FQZG01000045">
    <property type="protein sequence ID" value="SHJ40060.1"/>
    <property type="molecule type" value="Genomic_DNA"/>
</dbReference>
<sequence length="191" mass="20818">MTEPKQILSLPPLEEMEVGAPLSPRTGEPPRPAAAWLAAASAYLAVAVLIAVYALHWWLAAHPDTYPTSARLVEWVAPDPGKWLSLTLEGILAAATVLSAGAVGVAGFQAWNGWRWSRWAGLTALALTAAYAAITSDWALIAVGFAAVTSLSTFLPPMTRYFRYWEAVRSPQGEGYRRPARILYGRLPRFR</sequence>
<reference evidence="2 3" key="1">
    <citation type="submission" date="2016-11" db="EMBL/GenBank/DDBJ databases">
        <authorList>
            <person name="Jaros S."/>
            <person name="Januszkiewicz K."/>
            <person name="Wedrychowicz H."/>
        </authorList>
    </citation>
    <scope>NUCLEOTIDE SEQUENCE [LARGE SCALE GENOMIC DNA]</scope>
    <source>
        <strain evidence="2 3">DSM 12906</strain>
    </source>
</reference>
<dbReference type="AlphaFoldDB" id="A0A1M6J098"/>
<proteinExistence type="predicted"/>
<feature type="transmembrane region" description="Helical" evidence="1">
    <location>
        <begin position="116"/>
        <end position="134"/>
    </location>
</feature>
<protein>
    <submittedName>
        <fullName evidence="2">Uncharacterized protein</fullName>
    </submittedName>
</protein>
<dbReference type="RefSeq" id="WP_073188635.1">
    <property type="nucleotide sequence ID" value="NZ_FQZG01000045.1"/>
</dbReference>
<dbReference type="Proteomes" id="UP000184512">
    <property type="component" value="Unassembled WGS sequence"/>
</dbReference>
<feature type="transmembrane region" description="Helical" evidence="1">
    <location>
        <begin position="33"/>
        <end position="59"/>
    </location>
</feature>
<feature type="transmembrane region" description="Helical" evidence="1">
    <location>
        <begin position="140"/>
        <end position="159"/>
    </location>
</feature>
<name>A0A1M6J098_9ACTN</name>
<dbReference type="STRING" id="1123357.SAMN02745244_02427"/>
<keyword evidence="3" id="KW-1185">Reference proteome</keyword>
<feature type="transmembrane region" description="Helical" evidence="1">
    <location>
        <begin position="83"/>
        <end position="104"/>
    </location>
</feature>
<accession>A0A1M6J098</accession>
<dbReference type="OrthoDB" id="3731427at2"/>
<keyword evidence="1" id="KW-1133">Transmembrane helix</keyword>
<evidence type="ECO:0000256" key="1">
    <source>
        <dbReference type="SAM" id="Phobius"/>
    </source>
</evidence>
<organism evidence="2 3">
    <name type="scientific">Tessaracoccus bendigoensis DSM 12906</name>
    <dbReference type="NCBI Taxonomy" id="1123357"/>
    <lineage>
        <taxon>Bacteria</taxon>
        <taxon>Bacillati</taxon>
        <taxon>Actinomycetota</taxon>
        <taxon>Actinomycetes</taxon>
        <taxon>Propionibacteriales</taxon>
        <taxon>Propionibacteriaceae</taxon>
        <taxon>Tessaracoccus</taxon>
    </lineage>
</organism>